<evidence type="ECO:0000256" key="4">
    <source>
        <dbReference type="ARBA" id="ARBA00022723"/>
    </source>
</evidence>
<evidence type="ECO:0000256" key="5">
    <source>
        <dbReference type="ARBA" id="ARBA00022801"/>
    </source>
</evidence>
<evidence type="ECO:0000256" key="3">
    <source>
        <dbReference type="ARBA" id="ARBA00022722"/>
    </source>
</evidence>
<organism evidence="10 11">
    <name type="scientific">Gloeobacter morelensis MG652769</name>
    <dbReference type="NCBI Taxonomy" id="2781736"/>
    <lineage>
        <taxon>Bacteria</taxon>
        <taxon>Bacillati</taxon>
        <taxon>Cyanobacteriota</taxon>
        <taxon>Cyanophyceae</taxon>
        <taxon>Gloeobacterales</taxon>
        <taxon>Gloeobacteraceae</taxon>
        <taxon>Gloeobacter</taxon>
        <taxon>Gloeobacter morelensis</taxon>
    </lineage>
</organism>
<keyword evidence="6 8" id="KW-0460">Magnesium</keyword>
<keyword evidence="5 8" id="KW-0378">Hydrolase</keyword>
<evidence type="ECO:0000256" key="2">
    <source>
        <dbReference type="ARBA" id="ARBA00022649"/>
    </source>
</evidence>
<dbReference type="PANTHER" id="PTHR33653:SF1">
    <property type="entry name" value="RIBONUCLEASE VAPC2"/>
    <property type="match status" value="1"/>
</dbReference>
<keyword evidence="3 8" id="KW-0540">Nuclease</keyword>
<dbReference type="HAMAP" id="MF_00265">
    <property type="entry name" value="VapC_Nob1"/>
    <property type="match status" value="1"/>
</dbReference>
<dbReference type="Pfam" id="PF01850">
    <property type="entry name" value="PIN"/>
    <property type="match status" value="1"/>
</dbReference>
<dbReference type="InterPro" id="IPR002716">
    <property type="entry name" value="PIN_dom"/>
</dbReference>
<keyword evidence="2 8" id="KW-1277">Toxin-antitoxin system</keyword>
<comment type="cofactor">
    <cofactor evidence="1 8">
        <name>Mg(2+)</name>
        <dbReference type="ChEBI" id="CHEBI:18420"/>
    </cofactor>
</comment>
<dbReference type="Gene3D" id="3.40.50.1010">
    <property type="entry name" value="5'-nuclease"/>
    <property type="match status" value="1"/>
</dbReference>
<reference evidence="10 11" key="1">
    <citation type="journal article" date="2021" name="Genome Biol. Evol.">
        <title>Complete Genome Sequencing of a Novel Gloeobacter Species from a Waterfall Cave in Mexico.</title>
        <authorList>
            <person name="Saw J.H."/>
            <person name="Cardona T."/>
            <person name="Montejano G."/>
        </authorList>
    </citation>
    <scope>NUCLEOTIDE SEQUENCE [LARGE SCALE GENOMIC DNA]</scope>
    <source>
        <strain evidence="10">MG652769</strain>
    </source>
</reference>
<dbReference type="EC" id="3.1.-.-" evidence="8"/>
<accession>A0ABY3PQB8</accession>
<name>A0ABY3PQB8_9CYAN</name>
<evidence type="ECO:0000256" key="1">
    <source>
        <dbReference type="ARBA" id="ARBA00001946"/>
    </source>
</evidence>
<comment type="function">
    <text evidence="8">Toxic component of a toxin-antitoxin (TA) system. An RNase.</text>
</comment>
<dbReference type="EMBL" id="CP063845">
    <property type="protein sequence ID" value="UFP95809.1"/>
    <property type="molecule type" value="Genomic_DNA"/>
</dbReference>
<evidence type="ECO:0000256" key="7">
    <source>
        <dbReference type="ARBA" id="ARBA00038093"/>
    </source>
</evidence>
<gene>
    <name evidence="8" type="primary">vapC</name>
    <name evidence="10" type="ORF">ISF26_06135</name>
</gene>
<evidence type="ECO:0000256" key="6">
    <source>
        <dbReference type="ARBA" id="ARBA00022842"/>
    </source>
</evidence>
<feature type="binding site" evidence="8">
    <location>
        <position position="9"/>
    </location>
    <ligand>
        <name>Mg(2+)</name>
        <dbReference type="ChEBI" id="CHEBI:18420"/>
    </ligand>
</feature>
<dbReference type="SUPFAM" id="SSF88723">
    <property type="entry name" value="PIN domain-like"/>
    <property type="match status" value="1"/>
</dbReference>
<proteinExistence type="inferred from homology"/>
<keyword evidence="4 8" id="KW-0479">Metal-binding</keyword>
<evidence type="ECO:0000256" key="8">
    <source>
        <dbReference type="HAMAP-Rule" id="MF_00265"/>
    </source>
</evidence>
<evidence type="ECO:0000313" key="10">
    <source>
        <dbReference type="EMBL" id="UFP95809.1"/>
    </source>
</evidence>
<dbReference type="InterPro" id="IPR050556">
    <property type="entry name" value="Type_II_TA_system_RNase"/>
</dbReference>
<dbReference type="Proteomes" id="UP001054846">
    <property type="component" value="Chromosome"/>
</dbReference>
<protein>
    <recommendedName>
        <fullName evidence="8">Ribonuclease VapC</fullName>
        <shortName evidence="8">RNase VapC</shortName>
        <ecNumber evidence="8">3.1.-.-</ecNumber>
    </recommendedName>
    <alternativeName>
        <fullName evidence="8">Toxin VapC</fullName>
    </alternativeName>
</protein>
<keyword evidence="11" id="KW-1185">Reference proteome</keyword>
<evidence type="ECO:0000259" key="9">
    <source>
        <dbReference type="SMART" id="SM00670"/>
    </source>
</evidence>
<evidence type="ECO:0000313" key="11">
    <source>
        <dbReference type="Proteomes" id="UP001054846"/>
    </source>
</evidence>
<feature type="domain" description="PIN" evidence="9">
    <location>
        <begin position="4"/>
        <end position="123"/>
    </location>
</feature>
<dbReference type="CDD" id="cd18748">
    <property type="entry name" value="PIN_VapC4-5_FitB-like"/>
    <property type="match status" value="1"/>
</dbReference>
<dbReference type="PANTHER" id="PTHR33653">
    <property type="entry name" value="RIBONUCLEASE VAPC2"/>
    <property type="match status" value="1"/>
</dbReference>
<dbReference type="SMART" id="SM00670">
    <property type="entry name" value="PINc"/>
    <property type="match status" value="1"/>
</dbReference>
<dbReference type="InterPro" id="IPR029060">
    <property type="entry name" value="PIN-like_dom_sf"/>
</dbReference>
<comment type="similarity">
    <text evidence="7 8">Belongs to the PINc/VapC protein family.</text>
</comment>
<feature type="binding site" evidence="8">
    <location>
        <position position="100"/>
    </location>
    <ligand>
        <name>Mg(2+)</name>
        <dbReference type="ChEBI" id="CHEBI:18420"/>
    </ligand>
</feature>
<dbReference type="RefSeq" id="WP_230843035.1">
    <property type="nucleotide sequence ID" value="NZ_CP063845.1"/>
</dbReference>
<keyword evidence="8" id="KW-0800">Toxin</keyword>
<sequence length="136" mass="14636">MNAYRYLLDTNIVSNLIRFPGGSVAANIARIGEAGVCTSIIVASELRFGAAKKGSMRLSAQLETVLSGLDVLPFEFPGDQHYATLRAAIERTGTPIGSNDMFIAAHALYLGLILVTDNLREFARIPGLSVENWLAP</sequence>
<dbReference type="InterPro" id="IPR022907">
    <property type="entry name" value="VapC_family"/>
</dbReference>